<name>A0A180GM99_PUCT1</name>
<reference evidence="2" key="2">
    <citation type="submission" date="2016-05" db="EMBL/GenBank/DDBJ databases">
        <title>Comparative analysis highlights variable genome content of wheat rusts and divergence of the mating loci.</title>
        <authorList>
            <person name="Cuomo C.A."/>
            <person name="Bakkeren G."/>
            <person name="Szabo L."/>
            <person name="Khalil H."/>
            <person name="Joly D."/>
            <person name="Goldberg J."/>
            <person name="Young S."/>
            <person name="Zeng Q."/>
            <person name="Fellers J."/>
        </authorList>
    </citation>
    <scope>NUCLEOTIDE SEQUENCE [LARGE SCALE GENOMIC DNA]</scope>
    <source>
        <strain evidence="2">1-1 BBBD Race 1</strain>
    </source>
</reference>
<reference evidence="2" key="1">
    <citation type="submission" date="2009-11" db="EMBL/GenBank/DDBJ databases">
        <authorList>
            <consortium name="The Broad Institute Genome Sequencing Platform"/>
            <person name="Ward D."/>
            <person name="Feldgarden M."/>
            <person name="Earl A."/>
            <person name="Young S.K."/>
            <person name="Zeng Q."/>
            <person name="Koehrsen M."/>
            <person name="Alvarado L."/>
            <person name="Berlin A."/>
            <person name="Bochicchio J."/>
            <person name="Borenstein D."/>
            <person name="Chapman S.B."/>
            <person name="Chen Z."/>
            <person name="Engels R."/>
            <person name="Freedman E."/>
            <person name="Gellesch M."/>
            <person name="Goldberg J."/>
            <person name="Griggs A."/>
            <person name="Gujja S."/>
            <person name="Heilman E."/>
            <person name="Heiman D."/>
            <person name="Hepburn T."/>
            <person name="Howarth C."/>
            <person name="Jen D."/>
            <person name="Larson L."/>
            <person name="Lewis B."/>
            <person name="Mehta T."/>
            <person name="Park D."/>
            <person name="Pearson M."/>
            <person name="Roberts A."/>
            <person name="Saif S."/>
            <person name="Shea T."/>
            <person name="Shenoy N."/>
            <person name="Sisk P."/>
            <person name="Stolte C."/>
            <person name="Sykes S."/>
            <person name="Thomson T."/>
            <person name="Walk T."/>
            <person name="White J."/>
            <person name="Yandava C."/>
            <person name="Izard J."/>
            <person name="Baranova O.V."/>
            <person name="Blanton J.M."/>
            <person name="Tanner A.C."/>
            <person name="Dewhirst F.E."/>
            <person name="Haas B."/>
            <person name="Nusbaum C."/>
            <person name="Birren B."/>
        </authorList>
    </citation>
    <scope>NUCLEOTIDE SEQUENCE [LARGE SCALE GENOMIC DNA]</scope>
    <source>
        <strain evidence="2">1-1 BBBD Race 1</strain>
    </source>
</reference>
<dbReference type="OrthoDB" id="2501408at2759"/>
<dbReference type="AlphaFoldDB" id="A0A180GM99"/>
<dbReference type="EMBL" id="ADAS02000048">
    <property type="protein sequence ID" value="OAV93701.1"/>
    <property type="molecule type" value="Genomic_DNA"/>
</dbReference>
<feature type="region of interest" description="Disordered" evidence="1">
    <location>
        <begin position="1"/>
        <end position="31"/>
    </location>
</feature>
<reference evidence="3 4" key="3">
    <citation type="journal article" date="2017" name="G3 (Bethesda)">
        <title>Comparative analysis highlights variable genome content of wheat rusts and divergence of the mating loci.</title>
        <authorList>
            <person name="Cuomo C.A."/>
            <person name="Bakkeren G."/>
            <person name="Khalil H.B."/>
            <person name="Panwar V."/>
            <person name="Joly D."/>
            <person name="Linning R."/>
            <person name="Sakthikumar S."/>
            <person name="Song X."/>
            <person name="Adiconis X."/>
            <person name="Fan L."/>
            <person name="Goldberg J.M."/>
            <person name="Levin J.Z."/>
            <person name="Young S."/>
            <person name="Zeng Q."/>
            <person name="Anikster Y."/>
            <person name="Bruce M."/>
            <person name="Wang M."/>
            <person name="Yin C."/>
            <person name="McCallum B."/>
            <person name="Szabo L.J."/>
            <person name="Hulbert S."/>
            <person name="Chen X."/>
            <person name="Fellers J.P."/>
        </authorList>
    </citation>
    <scope>NUCLEOTIDE SEQUENCE</scope>
    <source>
        <strain evidence="3">isolate 1-1 / race 1 (BBBD)</strain>
        <strain evidence="4">Isolate 1-1 / race 1 (BBBD)</strain>
    </source>
</reference>
<keyword evidence="4" id="KW-1185">Reference proteome</keyword>
<feature type="compositionally biased region" description="Basic and acidic residues" evidence="1">
    <location>
        <begin position="229"/>
        <end position="238"/>
    </location>
</feature>
<dbReference type="EnsemblFungi" id="PTTG_12398-t43_1">
    <property type="protein sequence ID" value="PTTG_12398-t43_1-p1"/>
    <property type="gene ID" value="PTTG_12398"/>
</dbReference>
<dbReference type="VEuPathDB" id="FungiDB:PTTG_12398"/>
<evidence type="ECO:0000313" key="3">
    <source>
        <dbReference type="EnsemblFungi" id="PTTG_12398-t43_1-p1"/>
    </source>
</evidence>
<feature type="region of interest" description="Disordered" evidence="1">
    <location>
        <begin position="44"/>
        <end position="71"/>
    </location>
</feature>
<reference evidence="3" key="4">
    <citation type="submission" date="2025-05" db="UniProtKB">
        <authorList>
            <consortium name="EnsemblFungi"/>
        </authorList>
    </citation>
    <scope>IDENTIFICATION</scope>
    <source>
        <strain evidence="3">isolate 1-1 / race 1 (BBBD)</strain>
    </source>
</reference>
<accession>A0A180GM99</accession>
<organism evidence="2">
    <name type="scientific">Puccinia triticina (isolate 1-1 / race 1 (BBBD))</name>
    <name type="common">Brown leaf rust fungus</name>
    <dbReference type="NCBI Taxonomy" id="630390"/>
    <lineage>
        <taxon>Eukaryota</taxon>
        <taxon>Fungi</taxon>
        <taxon>Dikarya</taxon>
        <taxon>Basidiomycota</taxon>
        <taxon>Pucciniomycotina</taxon>
        <taxon>Pucciniomycetes</taxon>
        <taxon>Pucciniales</taxon>
        <taxon>Pucciniaceae</taxon>
        <taxon>Puccinia</taxon>
    </lineage>
</organism>
<sequence>MNSSSENSPSRRRGSTGSLPALGRRVSDGSAKTVRWLGKQIKSFKKDDDSDSDELWGTSIERPFDLEDPNCPIERVPSGYVPLHELANRARPQAVERHWHKTSSFSHGAKRVTRKPTKLDLKGVCQPSNGDGQGTSEQRAQPSGKKSKAPLDDLPPRPQSRVDQLKSTARGDVVSPAPKPRSPRPSFFGSKKKELFRDNTPGSSATWSGPRISTPRRRPDVSRWNEIYEAPKEDTAKE</sequence>
<dbReference type="Proteomes" id="UP000005240">
    <property type="component" value="Unassembled WGS sequence"/>
</dbReference>
<protein>
    <submittedName>
        <fullName evidence="2 3">Uncharacterized protein</fullName>
    </submittedName>
</protein>
<feature type="region of interest" description="Disordered" evidence="1">
    <location>
        <begin position="90"/>
        <end position="238"/>
    </location>
</feature>
<evidence type="ECO:0000313" key="4">
    <source>
        <dbReference type="Proteomes" id="UP000005240"/>
    </source>
</evidence>
<evidence type="ECO:0000256" key="1">
    <source>
        <dbReference type="SAM" id="MobiDB-lite"/>
    </source>
</evidence>
<feature type="compositionally biased region" description="Polar residues" evidence="1">
    <location>
        <begin position="126"/>
        <end position="141"/>
    </location>
</feature>
<gene>
    <name evidence="2" type="ORF">PTTG_12398</name>
</gene>
<proteinExistence type="predicted"/>
<evidence type="ECO:0000313" key="2">
    <source>
        <dbReference type="EMBL" id="OAV93701.1"/>
    </source>
</evidence>